<dbReference type="EMBL" id="CALNXK010000139">
    <property type="protein sequence ID" value="CAH3166969.1"/>
    <property type="molecule type" value="Genomic_DNA"/>
</dbReference>
<protein>
    <submittedName>
        <fullName evidence="2">Uncharacterized protein</fullName>
    </submittedName>
</protein>
<evidence type="ECO:0000313" key="3">
    <source>
        <dbReference type="Proteomes" id="UP001159405"/>
    </source>
</evidence>
<organism evidence="2 3">
    <name type="scientific">Porites lobata</name>
    <dbReference type="NCBI Taxonomy" id="104759"/>
    <lineage>
        <taxon>Eukaryota</taxon>
        <taxon>Metazoa</taxon>
        <taxon>Cnidaria</taxon>
        <taxon>Anthozoa</taxon>
        <taxon>Hexacorallia</taxon>
        <taxon>Scleractinia</taxon>
        <taxon>Fungiina</taxon>
        <taxon>Poritidae</taxon>
        <taxon>Porites</taxon>
    </lineage>
</organism>
<evidence type="ECO:0000313" key="2">
    <source>
        <dbReference type="EMBL" id="CAH3166969.1"/>
    </source>
</evidence>
<accession>A0ABN8QLQ1</accession>
<reference evidence="2 3" key="1">
    <citation type="submission" date="2022-05" db="EMBL/GenBank/DDBJ databases">
        <authorList>
            <consortium name="Genoscope - CEA"/>
            <person name="William W."/>
        </authorList>
    </citation>
    <scope>NUCLEOTIDE SEQUENCE [LARGE SCALE GENOMIC DNA]</scope>
</reference>
<feature type="region of interest" description="Disordered" evidence="1">
    <location>
        <begin position="106"/>
        <end position="130"/>
    </location>
</feature>
<keyword evidence="3" id="KW-1185">Reference proteome</keyword>
<gene>
    <name evidence="2" type="ORF">PLOB_00007951</name>
</gene>
<sequence>MFNEEVAANFEREEIDGTTLQSERIKTDESMNSLGLTTIGKKNKFAVAVQTLFGKALMEPHRTSSKRSRLEPLTCYDEIDRILTNYPQWIVASTILRRRGSLHSPKQYGLRMNQHPGLEGTQKVLKSSWK</sequence>
<proteinExistence type="predicted"/>
<dbReference type="Proteomes" id="UP001159405">
    <property type="component" value="Unassembled WGS sequence"/>
</dbReference>
<comment type="caution">
    <text evidence="2">The sequence shown here is derived from an EMBL/GenBank/DDBJ whole genome shotgun (WGS) entry which is preliminary data.</text>
</comment>
<evidence type="ECO:0000256" key="1">
    <source>
        <dbReference type="SAM" id="MobiDB-lite"/>
    </source>
</evidence>
<name>A0ABN8QLQ1_9CNID</name>